<sequence length="137" mass="15590">MRVLYPKLVEEAYNYIAKAEPAVKNAPNAVKSEIYSKMVNDGIIDENGEPTQTAIDRGFIDGDSELDYEPATLTKFKAMYPCYKEYDDSHFSHTDQGWVIDSYVMKSLSLKALNDPDSSEEQRALARHALQEIERFS</sequence>
<dbReference type="RefSeq" id="WP_046040767.1">
    <property type="nucleotide sequence ID" value="NZ_AP018405.1"/>
</dbReference>
<proteinExistence type="predicted"/>
<protein>
    <submittedName>
        <fullName evidence="1">Uncharacterized protein</fullName>
    </submittedName>
</protein>
<dbReference type="PATRIC" id="fig|1590.172.peg.1031"/>
<dbReference type="Proteomes" id="UP000094892">
    <property type="component" value="Unassembled WGS sequence"/>
</dbReference>
<name>A0A0G9H0N7_LACPN</name>
<dbReference type="GeneID" id="49392906"/>
<accession>A0A0G9H0N7</accession>
<evidence type="ECO:0000313" key="1">
    <source>
        <dbReference type="EMBL" id="ODO60562.1"/>
    </source>
</evidence>
<reference evidence="1 2" key="1">
    <citation type="submission" date="2016-08" db="EMBL/GenBank/DDBJ databases">
        <title>Genome sequencing of Lactobacillus plantarum JSA22, isolated from fermented soybean paste.</title>
        <authorList>
            <person name="Choi H.S."/>
        </authorList>
    </citation>
    <scope>NUCLEOTIDE SEQUENCE [LARGE SCALE GENOMIC DNA]</scope>
    <source>
        <strain evidence="1 2">JSA22</strain>
    </source>
</reference>
<dbReference type="AlphaFoldDB" id="A0A0G9H0N7"/>
<dbReference type="EMBL" id="MCOL01000001">
    <property type="protein sequence ID" value="ODO60562.1"/>
    <property type="molecule type" value="Genomic_DNA"/>
</dbReference>
<gene>
    <name evidence="1" type="ORF">LPJSA22_00504</name>
</gene>
<comment type="caution">
    <text evidence="1">The sequence shown here is derived from an EMBL/GenBank/DDBJ whole genome shotgun (WGS) entry which is preliminary data.</text>
</comment>
<evidence type="ECO:0000313" key="2">
    <source>
        <dbReference type="Proteomes" id="UP000094892"/>
    </source>
</evidence>
<organism evidence="1 2">
    <name type="scientific">Lactiplantibacillus plantarum</name>
    <name type="common">Lactobacillus plantarum</name>
    <dbReference type="NCBI Taxonomy" id="1590"/>
    <lineage>
        <taxon>Bacteria</taxon>
        <taxon>Bacillati</taxon>
        <taxon>Bacillota</taxon>
        <taxon>Bacilli</taxon>
        <taxon>Lactobacillales</taxon>
        <taxon>Lactobacillaceae</taxon>
        <taxon>Lactiplantibacillus</taxon>
    </lineage>
</organism>